<feature type="domain" description="Threonine/Serine exporter ThrE" evidence="9">
    <location>
        <begin position="268"/>
        <end position="402"/>
    </location>
</feature>
<dbReference type="PANTHER" id="PTHR34390:SF2">
    <property type="entry name" value="SUCCINATE TRANSPORTER SUBUNIT YJJP-RELATED"/>
    <property type="match status" value="1"/>
</dbReference>
<feature type="transmembrane region" description="Helical" evidence="7">
    <location>
        <begin position="376"/>
        <end position="400"/>
    </location>
</feature>
<dbReference type="Pfam" id="PF12821">
    <property type="entry name" value="ThrE_2"/>
    <property type="match status" value="1"/>
</dbReference>
<evidence type="ECO:0000256" key="6">
    <source>
        <dbReference type="ARBA" id="ARBA00034125"/>
    </source>
</evidence>
<evidence type="ECO:0000256" key="4">
    <source>
        <dbReference type="ARBA" id="ARBA00022989"/>
    </source>
</evidence>
<feature type="transmembrane region" description="Helical" evidence="7">
    <location>
        <begin position="115"/>
        <end position="143"/>
    </location>
</feature>
<feature type="transmembrane region" description="Helical" evidence="7">
    <location>
        <begin position="302"/>
        <end position="327"/>
    </location>
</feature>
<comment type="subcellular location">
    <subcellularLocation>
        <location evidence="1">Cell membrane</location>
        <topology evidence="1">Multi-pass membrane protein</topology>
    </subcellularLocation>
</comment>
<keyword evidence="3 7" id="KW-0812">Transmembrane</keyword>
<evidence type="ECO:0000259" key="8">
    <source>
        <dbReference type="Pfam" id="PF06738"/>
    </source>
</evidence>
<name>A0ABZ1DT35_9HYPH</name>
<dbReference type="InterPro" id="IPR050539">
    <property type="entry name" value="ThrE_Dicarb/AminoAcid_Exp"/>
</dbReference>
<dbReference type="EMBL" id="CP140637">
    <property type="protein sequence ID" value="WRW39387.1"/>
    <property type="molecule type" value="Genomic_DNA"/>
</dbReference>
<gene>
    <name evidence="10" type="ORF">U5G49_006463</name>
</gene>
<dbReference type="Pfam" id="PF06738">
    <property type="entry name" value="ThrE"/>
    <property type="match status" value="1"/>
</dbReference>
<protein>
    <submittedName>
        <fullName evidence="10">Threonine/serine exporter family protein</fullName>
    </submittedName>
</protein>
<evidence type="ECO:0000256" key="7">
    <source>
        <dbReference type="SAM" id="Phobius"/>
    </source>
</evidence>
<comment type="similarity">
    <text evidence="6">Belongs to the ThrE exporter (TC 2.A.79) family.</text>
</comment>
<dbReference type="InterPro" id="IPR010619">
    <property type="entry name" value="ThrE-like_N"/>
</dbReference>
<feature type="domain" description="Threonine/serine exporter-like N-terminal" evidence="8">
    <location>
        <begin position="9"/>
        <end position="245"/>
    </location>
</feature>
<feature type="transmembrane region" description="Helical" evidence="7">
    <location>
        <begin position="334"/>
        <end position="356"/>
    </location>
</feature>
<keyword evidence="2" id="KW-1003">Cell membrane</keyword>
<evidence type="ECO:0000256" key="2">
    <source>
        <dbReference type="ARBA" id="ARBA00022475"/>
    </source>
</evidence>
<evidence type="ECO:0000313" key="10">
    <source>
        <dbReference type="EMBL" id="WRW39387.1"/>
    </source>
</evidence>
<feature type="transmembrane region" description="Helical" evidence="7">
    <location>
        <begin position="262"/>
        <end position="282"/>
    </location>
</feature>
<dbReference type="PANTHER" id="PTHR34390">
    <property type="entry name" value="UPF0442 PROTEIN YJJB-RELATED"/>
    <property type="match status" value="1"/>
</dbReference>
<sequence length="432" mass="44536">MTRTEALDTVALAAKLLYKNGQTSQRVVLAVERLGHALSLPLTLHLSWSELALQVEGMPYSEMVGAMPLGVDMGKVLGVMRVIDQVCEGKLPPEDARCAVEVAASHYAPASTPRFALFAALGAAALGVIFGATEAVSLLLMAFSAGLGALFRRWLAKVSENPFIQPLSAALLAGVVAAAADRLQLSGAASSLTALCPCMILVPGPHILNGAIDMARARVAIGLPRLTYAGLLILAISIGLLVGLEACGAALPPAVSSPGVPFTADVTAAGCAAAAFGTFFSIPWRLLPLPIAVGMLAHGARWAAISFAGADVATGAFVACLLAGLVVAPVADRLHLPFAALGFSAVVSMMPGFFLFHAASDLSELVSIGSRAPVDLLIGIVSNGATAFLIILAMTFGLILPRMLLSRFLPPASRRLPTQVENKMPGFMQGAD</sequence>
<organism evidence="10 11">
    <name type="scientific">Rhizobium indigoferae</name>
    <dbReference type="NCBI Taxonomy" id="158891"/>
    <lineage>
        <taxon>Bacteria</taxon>
        <taxon>Pseudomonadati</taxon>
        <taxon>Pseudomonadota</taxon>
        <taxon>Alphaproteobacteria</taxon>
        <taxon>Hyphomicrobiales</taxon>
        <taxon>Rhizobiaceae</taxon>
        <taxon>Rhizobium/Agrobacterium group</taxon>
        <taxon>Rhizobium</taxon>
    </lineage>
</organism>
<evidence type="ECO:0000256" key="5">
    <source>
        <dbReference type="ARBA" id="ARBA00023136"/>
    </source>
</evidence>
<feature type="transmembrane region" description="Helical" evidence="7">
    <location>
        <begin position="228"/>
        <end position="250"/>
    </location>
</feature>
<keyword evidence="5 7" id="KW-0472">Membrane</keyword>
<evidence type="ECO:0000259" key="9">
    <source>
        <dbReference type="Pfam" id="PF12821"/>
    </source>
</evidence>
<evidence type="ECO:0000256" key="1">
    <source>
        <dbReference type="ARBA" id="ARBA00004651"/>
    </source>
</evidence>
<evidence type="ECO:0000256" key="3">
    <source>
        <dbReference type="ARBA" id="ARBA00022692"/>
    </source>
</evidence>
<dbReference type="InterPro" id="IPR024528">
    <property type="entry name" value="ThrE_2"/>
</dbReference>
<geneLocation type="plasmid" evidence="10 11">
    <name>pRinCIP108029d</name>
</geneLocation>
<feature type="transmembrane region" description="Helical" evidence="7">
    <location>
        <begin position="187"/>
        <end position="208"/>
    </location>
</feature>
<keyword evidence="4 7" id="KW-1133">Transmembrane helix</keyword>
<reference evidence="10 11" key="1">
    <citation type="submission" date="2023-12" db="EMBL/GenBank/DDBJ databases">
        <authorList>
            <person name="Menendez E."/>
            <person name="Kaur S."/>
            <person name="Flores-Felix J.D."/>
            <person name="diCenzo G.C."/>
            <person name="Peix A."/>
            <person name="Velazquez E."/>
        </authorList>
    </citation>
    <scope>NUCLEOTIDE SEQUENCE [LARGE SCALE GENOMIC DNA]</scope>
    <source>
        <strain evidence="10 11">CIP 108029</strain>
        <plasmid evidence="10 11">pRinCIP108029d</plasmid>
    </source>
</reference>
<keyword evidence="10" id="KW-0614">Plasmid</keyword>
<evidence type="ECO:0000313" key="11">
    <source>
        <dbReference type="Proteomes" id="UP001322785"/>
    </source>
</evidence>
<dbReference type="Proteomes" id="UP001322785">
    <property type="component" value="Plasmid pRinCIP108029d"/>
</dbReference>
<accession>A0ABZ1DT35</accession>
<proteinExistence type="inferred from homology"/>
<keyword evidence="11" id="KW-1185">Reference proteome</keyword>